<dbReference type="InterPro" id="IPR022302">
    <property type="entry name" value="Phosphoesterase_putative"/>
</dbReference>
<protein>
    <submittedName>
        <fullName evidence="2">Phosphoesterase</fullName>
    </submittedName>
</protein>
<dbReference type="PANTHER" id="PTHR36492">
    <property type="match status" value="1"/>
</dbReference>
<sequence length="269" mass="32243">MKIGIISDIHVDISNKEDEKIEEILSDYLKEKEVEVLIIAGDISENYNTTIEVLRKIEELSKSKVLFVPGNHDLWNIKNKELETYNIYEKLKTFEGNLCDNPYELNEEYVVIGDVLWYDYSFADNSFSDEQLEMKMYMGRTWKDSQYIKWGKLDKIKNIEFIEKLKEQISKYKNKKIILVTHMITHPAFKVEYNDLWKYFNGFLGTDKLLPIIEDNNNIKYIIMGHVHYRREFKDGEKNYICRCLNYRNEWESEDIKKEIKNTLKILDL</sequence>
<dbReference type="Gene3D" id="3.60.21.10">
    <property type="match status" value="1"/>
</dbReference>
<dbReference type="InterPro" id="IPR029052">
    <property type="entry name" value="Metallo-depent_PP-like"/>
</dbReference>
<dbReference type="AlphaFoldDB" id="A0AA45C586"/>
<dbReference type="EMBL" id="QGGI01000019">
    <property type="protein sequence ID" value="PWJ88274.1"/>
    <property type="molecule type" value="Genomic_DNA"/>
</dbReference>
<dbReference type="InterPro" id="IPR004843">
    <property type="entry name" value="Calcineurin-like_PHP"/>
</dbReference>
<dbReference type="NCBIfam" id="TIGR03729">
    <property type="entry name" value="acc_ester"/>
    <property type="match status" value="1"/>
</dbReference>
<accession>A0AA45C586</accession>
<dbReference type="InterPro" id="IPR052963">
    <property type="entry name" value="Pantetheine_PDE"/>
</dbReference>
<dbReference type="PANTHER" id="PTHR36492:SF2">
    <property type="entry name" value="[ACYL-CARRIER-PROTEIN] PHOSPHODIESTERASE PPTH"/>
    <property type="match status" value="1"/>
</dbReference>
<evidence type="ECO:0000313" key="2">
    <source>
        <dbReference type="EMBL" id="PWJ88274.1"/>
    </source>
</evidence>
<evidence type="ECO:0000259" key="1">
    <source>
        <dbReference type="Pfam" id="PF00149"/>
    </source>
</evidence>
<organism evidence="2 3">
    <name type="scientific">Oceanotoga teriensis</name>
    <dbReference type="NCBI Taxonomy" id="515440"/>
    <lineage>
        <taxon>Bacteria</taxon>
        <taxon>Thermotogati</taxon>
        <taxon>Thermotogota</taxon>
        <taxon>Thermotogae</taxon>
        <taxon>Petrotogales</taxon>
        <taxon>Petrotogaceae</taxon>
        <taxon>Oceanotoga</taxon>
    </lineage>
</organism>
<keyword evidence="3" id="KW-1185">Reference proteome</keyword>
<dbReference type="Proteomes" id="UP000245921">
    <property type="component" value="Unassembled WGS sequence"/>
</dbReference>
<dbReference type="Pfam" id="PF00149">
    <property type="entry name" value="Metallophos"/>
    <property type="match status" value="1"/>
</dbReference>
<reference evidence="2 3" key="1">
    <citation type="submission" date="2018-05" db="EMBL/GenBank/DDBJ databases">
        <title>Genomic Encyclopedia of Type Strains, Phase IV (KMG-IV): sequencing the most valuable type-strain genomes for metagenomic binning, comparative biology and taxonomic classification.</title>
        <authorList>
            <person name="Goeker M."/>
        </authorList>
    </citation>
    <scope>NUCLEOTIDE SEQUENCE [LARGE SCALE GENOMIC DNA]</scope>
    <source>
        <strain evidence="2 3">DSM 24906</strain>
    </source>
</reference>
<gene>
    <name evidence="2" type="ORF">C7380_11934</name>
</gene>
<dbReference type="RefSeq" id="WP_109605961.1">
    <property type="nucleotide sequence ID" value="NZ_QGGI01000019.1"/>
</dbReference>
<evidence type="ECO:0000313" key="3">
    <source>
        <dbReference type="Proteomes" id="UP000245921"/>
    </source>
</evidence>
<comment type="caution">
    <text evidence="2">The sequence shown here is derived from an EMBL/GenBank/DDBJ whole genome shotgun (WGS) entry which is preliminary data.</text>
</comment>
<feature type="domain" description="Calcineurin-like phosphoesterase" evidence="1">
    <location>
        <begin position="1"/>
        <end position="229"/>
    </location>
</feature>
<dbReference type="SUPFAM" id="SSF56300">
    <property type="entry name" value="Metallo-dependent phosphatases"/>
    <property type="match status" value="1"/>
</dbReference>
<name>A0AA45C586_9BACT</name>
<dbReference type="GO" id="GO:0016787">
    <property type="term" value="F:hydrolase activity"/>
    <property type="evidence" value="ECO:0007669"/>
    <property type="project" value="InterPro"/>
</dbReference>
<proteinExistence type="predicted"/>